<dbReference type="InterPro" id="IPR017972">
    <property type="entry name" value="Cyt_P450_CS"/>
</dbReference>
<comment type="caution">
    <text evidence="7">The sequence shown here is derived from an EMBL/GenBank/DDBJ whole genome shotgun (WGS) entry which is preliminary data.</text>
</comment>
<accession>A0A9W4SG61</accession>
<dbReference type="InterPro" id="IPR050182">
    <property type="entry name" value="Cytochrome_P450_fam2"/>
</dbReference>
<dbReference type="Pfam" id="PF00067">
    <property type="entry name" value="p450"/>
    <property type="match status" value="1"/>
</dbReference>
<sequence>MFIDVIFKLVEVFKSNFFTILSLAIVSYVIQYYINFFKRSRLPGPLPLPIIGNLHQIGDDFSSAAETFRQKYGDLIEIYMGSSRIVVISRIDLAEKVWGPLSIKNTKFIMRNAHSQGVDELGLGTKGMVLNRHLESWEFNRKFLVQSSSSPSFLRESIKLECKVNDEVFKYWKIMEKERMPVSVPDWMDAIGVDVVVTTATGKRMNSTAELFNKLNINGQKSEMQGIWQNGMKFAESIFTYNESMAFMMLLTPFIREWFPGFKNLNKKYLDNRDWINAELEKMISERRKEIENTPLDQPLEPTILTILLTTNTERDLEKISVGKRDQPLENDQLSSILREVFTGGLDTTSNTLSFVIHYIAKHRDVYLKMREEILNVYGTLDNPNILLESFEKFKYMEAVIQEAIRIFPTVAMISRAATEDVDFDGYTVEADTTVFTNLKALSHNPKYFKDPEIFNPDRFLDKGSIVKYSFLPFGNGVRMCPGRYWAMVQMKTFLIKLVSTFDLELVDKNAEAKYRYATVNRPIDINIYIKSRKD</sequence>
<comment type="similarity">
    <text evidence="1 5">Belongs to the cytochrome P450 family.</text>
</comment>
<keyword evidence="2 4" id="KW-0479">Metal-binding</keyword>
<feature type="binding site" description="axial binding residue" evidence="4">
    <location>
        <position position="481"/>
    </location>
    <ligand>
        <name>heme</name>
        <dbReference type="ChEBI" id="CHEBI:30413"/>
    </ligand>
    <ligandPart>
        <name>Fe</name>
        <dbReference type="ChEBI" id="CHEBI:18248"/>
    </ligandPart>
</feature>
<keyword evidence="5" id="KW-0560">Oxidoreductase</keyword>
<dbReference type="OrthoDB" id="1470350at2759"/>
<evidence type="ECO:0000256" key="2">
    <source>
        <dbReference type="ARBA" id="ARBA00022723"/>
    </source>
</evidence>
<dbReference type="InterPro" id="IPR001128">
    <property type="entry name" value="Cyt_P450"/>
</dbReference>
<dbReference type="GO" id="GO:0016712">
    <property type="term" value="F:oxidoreductase activity, acting on paired donors, with incorporation or reduction of molecular oxygen, reduced flavin or flavoprotein as one donor, and incorporation of one atom of oxygen"/>
    <property type="evidence" value="ECO:0007669"/>
    <property type="project" value="TreeGrafter"/>
</dbReference>
<organism evidence="7 8">
    <name type="scientific">Funneliformis geosporum</name>
    <dbReference type="NCBI Taxonomy" id="1117311"/>
    <lineage>
        <taxon>Eukaryota</taxon>
        <taxon>Fungi</taxon>
        <taxon>Fungi incertae sedis</taxon>
        <taxon>Mucoromycota</taxon>
        <taxon>Glomeromycotina</taxon>
        <taxon>Glomeromycetes</taxon>
        <taxon>Glomerales</taxon>
        <taxon>Glomeraceae</taxon>
        <taxon>Funneliformis</taxon>
    </lineage>
</organism>
<keyword evidence="6" id="KW-1133">Transmembrane helix</keyword>
<dbReference type="Proteomes" id="UP001153678">
    <property type="component" value="Unassembled WGS sequence"/>
</dbReference>
<dbReference type="Gene3D" id="1.10.630.10">
    <property type="entry name" value="Cytochrome P450"/>
    <property type="match status" value="1"/>
</dbReference>
<dbReference type="PRINTS" id="PR00385">
    <property type="entry name" value="P450"/>
</dbReference>
<dbReference type="EMBL" id="CAMKVN010000383">
    <property type="protein sequence ID" value="CAI2167343.1"/>
    <property type="molecule type" value="Genomic_DNA"/>
</dbReference>
<reference evidence="7" key="1">
    <citation type="submission" date="2022-08" db="EMBL/GenBank/DDBJ databases">
        <authorList>
            <person name="Kallberg Y."/>
            <person name="Tangrot J."/>
            <person name="Rosling A."/>
        </authorList>
    </citation>
    <scope>NUCLEOTIDE SEQUENCE</scope>
    <source>
        <strain evidence="7">Wild A</strain>
    </source>
</reference>
<evidence type="ECO:0000313" key="7">
    <source>
        <dbReference type="EMBL" id="CAI2167343.1"/>
    </source>
</evidence>
<keyword evidence="3 4" id="KW-0408">Iron</keyword>
<evidence type="ECO:0000256" key="5">
    <source>
        <dbReference type="RuleBase" id="RU000461"/>
    </source>
</evidence>
<dbReference type="SUPFAM" id="SSF48264">
    <property type="entry name" value="Cytochrome P450"/>
    <property type="match status" value="1"/>
</dbReference>
<evidence type="ECO:0000313" key="8">
    <source>
        <dbReference type="Proteomes" id="UP001153678"/>
    </source>
</evidence>
<dbReference type="GO" id="GO:0020037">
    <property type="term" value="F:heme binding"/>
    <property type="evidence" value="ECO:0007669"/>
    <property type="project" value="InterPro"/>
</dbReference>
<evidence type="ECO:0000256" key="3">
    <source>
        <dbReference type="ARBA" id="ARBA00023004"/>
    </source>
</evidence>
<dbReference type="GO" id="GO:0006805">
    <property type="term" value="P:xenobiotic metabolic process"/>
    <property type="evidence" value="ECO:0007669"/>
    <property type="project" value="TreeGrafter"/>
</dbReference>
<name>A0A9W4SG61_9GLOM</name>
<evidence type="ECO:0000256" key="1">
    <source>
        <dbReference type="ARBA" id="ARBA00010617"/>
    </source>
</evidence>
<dbReference type="AlphaFoldDB" id="A0A9W4SG61"/>
<dbReference type="InterPro" id="IPR036396">
    <property type="entry name" value="Cyt_P450_sf"/>
</dbReference>
<evidence type="ECO:0000256" key="6">
    <source>
        <dbReference type="SAM" id="Phobius"/>
    </source>
</evidence>
<keyword evidence="8" id="KW-1185">Reference proteome</keyword>
<keyword evidence="6" id="KW-0472">Membrane</keyword>
<dbReference type="GO" id="GO:0005737">
    <property type="term" value="C:cytoplasm"/>
    <property type="evidence" value="ECO:0007669"/>
    <property type="project" value="TreeGrafter"/>
</dbReference>
<gene>
    <name evidence="7" type="ORF">FWILDA_LOCUS3026</name>
</gene>
<dbReference type="PANTHER" id="PTHR24300:SF375">
    <property type="entry name" value="CYTOCHROME P450 FAMILY"/>
    <property type="match status" value="1"/>
</dbReference>
<dbReference type="PRINTS" id="PR00463">
    <property type="entry name" value="EP450I"/>
</dbReference>
<comment type="cofactor">
    <cofactor evidence="4">
        <name>heme</name>
        <dbReference type="ChEBI" id="CHEBI:30413"/>
    </cofactor>
</comment>
<dbReference type="PROSITE" id="PS00086">
    <property type="entry name" value="CYTOCHROME_P450"/>
    <property type="match status" value="1"/>
</dbReference>
<dbReference type="PANTHER" id="PTHR24300">
    <property type="entry name" value="CYTOCHROME P450 508A4-RELATED"/>
    <property type="match status" value="1"/>
</dbReference>
<keyword evidence="4 5" id="KW-0349">Heme</keyword>
<dbReference type="GO" id="GO:0006082">
    <property type="term" value="P:organic acid metabolic process"/>
    <property type="evidence" value="ECO:0007669"/>
    <property type="project" value="TreeGrafter"/>
</dbReference>
<keyword evidence="5" id="KW-0503">Monooxygenase</keyword>
<keyword evidence="6" id="KW-0812">Transmembrane</keyword>
<feature type="transmembrane region" description="Helical" evidence="6">
    <location>
        <begin position="17"/>
        <end position="34"/>
    </location>
</feature>
<dbReference type="InterPro" id="IPR002401">
    <property type="entry name" value="Cyt_P450_E_grp-I"/>
</dbReference>
<proteinExistence type="inferred from homology"/>
<protein>
    <submittedName>
        <fullName evidence="7">3801_t:CDS:1</fullName>
    </submittedName>
</protein>
<evidence type="ECO:0000256" key="4">
    <source>
        <dbReference type="PIRSR" id="PIRSR602401-1"/>
    </source>
</evidence>
<dbReference type="GO" id="GO:0005506">
    <property type="term" value="F:iron ion binding"/>
    <property type="evidence" value="ECO:0007669"/>
    <property type="project" value="InterPro"/>
</dbReference>